<comment type="caution">
    <text evidence="1">The sequence shown here is derived from an EMBL/GenBank/DDBJ whole genome shotgun (WGS) entry which is preliminary data.</text>
</comment>
<name>A0ABW2D4P2_9ACTN</name>
<dbReference type="EMBL" id="JBHSYS010000001">
    <property type="protein sequence ID" value="MFC6956042.1"/>
    <property type="molecule type" value="Genomic_DNA"/>
</dbReference>
<gene>
    <name evidence="1" type="ORF">ACFQS3_02405</name>
</gene>
<evidence type="ECO:0000313" key="1">
    <source>
        <dbReference type="EMBL" id="MFC6956042.1"/>
    </source>
</evidence>
<dbReference type="Proteomes" id="UP001596470">
    <property type="component" value="Unassembled WGS sequence"/>
</dbReference>
<protein>
    <submittedName>
        <fullName evidence="1">Uncharacterized protein</fullName>
    </submittedName>
</protein>
<evidence type="ECO:0000313" key="2">
    <source>
        <dbReference type="Proteomes" id="UP001596470"/>
    </source>
</evidence>
<dbReference type="RefSeq" id="WP_382353324.1">
    <property type="nucleotide sequence ID" value="NZ_JBHMBP010000004.1"/>
</dbReference>
<accession>A0ABW2D4P2</accession>
<sequence>MSNEDVMLQPFREAAAKELEAYASDLLSEIKKYDIDRDKEFRKGLIEAYKRVYAHIDKLMPEWADADG</sequence>
<organism evidence="1 2">
    <name type="scientific">Glycomyces mayteni</name>
    <dbReference type="NCBI Taxonomy" id="543887"/>
    <lineage>
        <taxon>Bacteria</taxon>
        <taxon>Bacillati</taxon>
        <taxon>Actinomycetota</taxon>
        <taxon>Actinomycetes</taxon>
        <taxon>Glycomycetales</taxon>
        <taxon>Glycomycetaceae</taxon>
        <taxon>Glycomyces</taxon>
    </lineage>
</organism>
<keyword evidence="2" id="KW-1185">Reference proteome</keyword>
<reference evidence="2" key="1">
    <citation type="journal article" date="2019" name="Int. J. Syst. Evol. Microbiol.">
        <title>The Global Catalogue of Microorganisms (GCM) 10K type strain sequencing project: providing services to taxonomists for standard genome sequencing and annotation.</title>
        <authorList>
            <consortium name="The Broad Institute Genomics Platform"/>
            <consortium name="The Broad Institute Genome Sequencing Center for Infectious Disease"/>
            <person name="Wu L."/>
            <person name="Ma J."/>
        </authorList>
    </citation>
    <scope>NUCLEOTIDE SEQUENCE [LARGE SCALE GENOMIC DNA]</scope>
    <source>
        <strain evidence="2">KACC 12634</strain>
    </source>
</reference>
<proteinExistence type="predicted"/>